<evidence type="ECO:0000313" key="1">
    <source>
        <dbReference type="EMBL" id="AHH03913.1"/>
    </source>
</evidence>
<reference evidence="1" key="1">
    <citation type="submission" date="2013-02" db="EMBL/GenBank/DDBJ databases">
        <title>Comparative genomics of Borrelia species.</title>
        <authorList>
            <person name="Schwan T.G."/>
            <person name="Raffel S.J."/>
            <person name="Porcella S.F."/>
        </authorList>
    </citation>
    <scope>NUCLEOTIDE SEQUENCE</scope>
    <source>
        <strain evidence="1">YOR</strain>
        <plasmid evidence="1">unnamed</plasmid>
    </source>
</reference>
<sequence length="84" mass="9943">MKLNPSYNIRPTNEKKYKAQNKLYRFNKNKLIKDLKKLLSTIKESLSNATHLTTNNFRYQKDQRAKTNLEKLKKDVSSLLSKVQ</sequence>
<geneLocation type="plasmid" evidence="1">
    <name>unnamed</name>
</geneLocation>
<organism evidence="1">
    <name type="scientific">Borrelia nietonii YOR</name>
    <dbReference type="NCBI Taxonomy" id="1293576"/>
    <lineage>
        <taxon>Bacteria</taxon>
        <taxon>Pseudomonadati</taxon>
        <taxon>Spirochaetota</taxon>
        <taxon>Spirochaetia</taxon>
        <taxon>Spirochaetales</taxon>
        <taxon>Borreliaceae</taxon>
        <taxon>Borrelia</taxon>
        <taxon>Borrelia nietonii</taxon>
    </lineage>
</organism>
<name>W5SB47_9SPIR</name>
<protein>
    <submittedName>
        <fullName evidence="1">Immunogenic protein p35</fullName>
    </submittedName>
</protein>
<dbReference type="EMBL" id="CP004150">
    <property type="protein sequence ID" value="AHH03913.1"/>
    <property type="molecule type" value="Genomic_DNA"/>
</dbReference>
<keyword evidence="1" id="KW-0614">Plasmid</keyword>
<gene>
    <name evidence="1" type="ORF">BHY_0962</name>
</gene>
<dbReference type="HOGENOM" id="CLU_2521019_0_0_12"/>
<proteinExistence type="predicted"/>
<dbReference type="RefSeq" id="WP_025400180.1">
    <property type="nucleotide sequence ID" value="NZ_CP004150.1"/>
</dbReference>
<accession>W5SB47</accession>
<dbReference type="AlphaFoldDB" id="W5SB47"/>